<dbReference type="Gene3D" id="1.10.30.50">
    <property type="match status" value="1"/>
</dbReference>
<dbReference type="OrthoDB" id="192298at2157"/>
<dbReference type="GO" id="GO:0003676">
    <property type="term" value="F:nucleic acid binding"/>
    <property type="evidence" value="ECO:0007669"/>
    <property type="project" value="InterPro"/>
</dbReference>
<protein>
    <submittedName>
        <fullName evidence="3">HNH endonuclease</fullName>
    </submittedName>
</protein>
<dbReference type="AlphaFoldDB" id="A0A3N6LIJ8"/>
<evidence type="ECO:0000313" key="3">
    <source>
        <dbReference type="EMBL" id="RQG87039.1"/>
    </source>
</evidence>
<sequence length="274" mass="31143">MIEDIPAVSALEEGETYHRVKLHEKYGGARYRGIAPCKDHPYVFIFTGDSGEEHGYLDEFRGDTFVYTGEGREGDMEMTQGNKAIRDHREDGREIHLFESNEEAWSVTYVGQFEYADWFPQRLEDTNGNYRKAICFELEPVDNNVEIETYDLGQLDLETLHERAAGTSAAESTEGKTTTTTRTTHPRSEAVKEYALRVADGVCQGCEEHAPFIGKDGEPFLEVHHLYRRSDGGPDHPDNVVALCPNCHQRVHHGQDGDDFNQQLIERSKTPEFE</sequence>
<dbReference type="CDD" id="cd00085">
    <property type="entry name" value="HNHc"/>
    <property type="match status" value="1"/>
</dbReference>
<proteinExistence type="predicted"/>
<accession>A0A3N6LIJ8</accession>
<dbReference type="SMART" id="SM00507">
    <property type="entry name" value="HNHc"/>
    <property type="match status" value="1"/>
</dbReference>
<evidence type="ECO:0000256" key="1">
    <source>
        <dbReference type="SAM" id="MobiDB-lite"/>
    </source>
</evidence>
<dbReference type="GO" id="GO:0008270">
    <property type="term" value="F:zinc ion binding"/>
    <property type="evidence" value="ECO:0007669"/>
    <property type="project" value="InterPro"/>
</dbReference>
<keyword evidence="3" id="KW-0378">Hydrolase</keyword>
<evidence type="ECO:0000259" key="2">
    <source>
        <dbReference type="SMART" id="SM00507"/>
    </source>
</evidence>
<comment type="caution">
    <text evidence="3">The sequence shown here is derived from an EMBL/GenBank/DDBJ whole genome shotgun (WGS) entry which is preliminary data.</text>
</comment>
<dbReference type="RefSeq" id="WP_124179443.1">
    <property type="nucleotide sequence ID" value="NZ_REFY01000006.1"/>
</dbReference>
<feature type="region of interest" description="Disordered" evidence="1">
    <location>
        <begin position="164"/>
        <end position="187"/>
    </location>
</feature>
<dbReference type="Pfam" id="PF26348">
    <property type="entry name" value="SRA_ScoMcrA"/>
    <property type="match status" value="1"/>
</dbReference>
<dbReference type="InterPro" id="IPR003615">
    <property type="entry name" value="HNH_nuc"/>
</dbReference>
<reference evidence="3 4" key="1">
    <citation type="submission" date="2018-10" db="EMBL/GenBank/DDBJ databases">
        <title>Natrarchaeobius chitinivorans gen. nov., sp. nov., and Natrarchaeobius haloalkaliphilus sp. nov., alkaliphilic, chitin-utilizing haloarchaea from hypersaline alkaline lakes.</title>
        <authorList>
            <person name="Sorokin D.Y."/>
            <person name="Elcheninov A.G."/>
            <person name="Kostrikina N.A."/>
            <person name="Bale N.J."/>
            <person name="Sinninghe Damste J.S."/>
            <person name="Khijniak T.V."/>
            <person name="Kublanov I.V."/>
            <person name="Toshchakov S.V."/>
        </authorList>
    </citation>
    <scope>NUCLEOTIDE SEQUENCE [LARGE SCALE GENOMIC DNA]</scope>
    <source>
        <strain evidence="3 4">AArcht-Sl</strain>
    </source>
</reference>
<evidence type="ECO:0000313" key="4">
    <source>
        <dbReference type="Proteomes" id="UP000273828"/>
    </source>
</evidence>
<gene>
    <name evidence="3" type="ORF">EA462_15475</name>
</gene>
<keyword evidence="4" id="KW-1185">Reference proteome</keyword>
<dbReference type="EMBL" id="REFY01000006">
    <property type="protein sequence ID" value="RQG87039.1"/>
    <property type="molecule type" value="Genomic_DNA"/>
</dbReference>
<dbReference type="Proteomes" id="UP000273828">
    <property type="component" value="Unassembled WGS sequence"/>
</dbReference>
<dbReference type="InterPro" id="IPR058712">
    <property type="entry name" value="SRA_ScoMcrA"/>
</dbReference>
<dbReference type="GO" id="GO:0004519">
    <property type="term" value="F:endonuclease activity"/>
    <property type="evidence" value="ECO:0007669"/>
    <property type="project" value="UniProtKB-KW"/>
</dbReference>
<keyword evidence="3" id="KW-0255">Endonuclease</keyword>
<organism evidence="3 4">
    <name type="scientific">Natrarchaeobius halalkaliphilus</name>
    <dbReference type="NCBI Taxonomy" id="1679091"/>
    <lineage>
        <taxon>Archaea</taxon>
        <taxon>Methanobacteriati</taxon>
        <taxon>Methanobacteriota</taxon>
        <taxon>Stenosarchaea group</taxon>
        <taxon>Halobacteria</taxon>
        <taxon>Halobacteriales</taxon>
        <taxon>Natrialbaceae</taxon>
        <taxon>Natrarchaeobius</taxon>
    </lineage>
</organism>
<name>A0A3N6LIJ8_9EURY</name>
<keyword evidence="3" id="KW-0540">Nuclease</keyword>
<feature type="compositionally biased region" description="Low complexity" evidence="1">
    <location>
        <begin position="167"/>
        <end position="183"/>
    </location>
</feature>
<feature type="domain" description="HNH nuclease" evidence="2">
    <location>
        <begin position="192"/>
        <end position="249"/>
    </location>
</feature>
<dbReference type="InterPro" id="IPR002711">
    <property type="entry name" value="HNH"/>
</dbReference>
<dbReference type="Pfam" id="PF01844">
    <property type="entry name" value="HNH"/>
    <property type="match status" value="1"/>
</dbReference>